<reference evidence="13 15" key="1">
    <citation type="submission" date="2015-09" db="EMBL/GenBank/DDBJ databases">
        <authorList>
            <consortium name="Pathogen Informatics"/>
        </authorList>
    </citation>
    <scope>NUCLEOTIDE SEQUENCE [LARGE SCALE GENOMIC DNA]</scope>
    <source>
        <strain evidence="13 15">2789STDY5608837</strain>
    </source>
</reference>
<evidence type="ECO:0000256" key="1">
    <source>
        <dbReference type="ARBA" id="ARBA00004496"/>
    </source>
</evidence>
<keyword evidence="4 10" id="KW-0597">Phosphoprotein</keyword>
<organism evidence="13 15">
    <name type="scientific">Blautia obeum</name>
    <dbReference type="NCBI Taxonomy" id="40520"/>
    <lineage>
        <taxon>Bacteria</taxon>
        <taxon>Bacillati</taxon>
        <taxon>Bacillota</taxon>
        <taxon>Clostridia</taxon>
        <taxon>Lachnospirales</taxon>
        <taxon>Lachnospiraceae</taxon>
        <taxon>Blautia</taxon>
    </lineage>
</organism>
<dbReference type="InterPro" id="IPR018060">
    <property type="entry name" value="HTH_AraC"/>
</dbReference>
<dbReference type="AlphaFoldDB" id="A0A174A571"/>
<gene>
    <name evidence="14" type="ORF">EAI82_01260</name>
    <name evidence="13" type="ORF">ERS852394_01002</name>
</gene>
<dbReference type="InterPro" id="IPR011006">
    <property type="entry name" value="CheY-like_superfamily"/>
</dbReference>
<dbReference type="GO" id="GO:0005737">
    <property type="term" value="C:cytoplasm"/>
    <property type="evidence" value="ECO:0007669"/>
    <property type="project" value="UniProtKB-SubCell"/>
</dbReference>
<evidence type="ECO:0000256" key="8">
    <source>
        <dbReference type="ARBA" id="ARBA00023163"/>
    </source>
</evidence>
<dbReference type="Pfam" id="PF00072">
    <property type="entry name" value="Response_reg"/>
    <property type="match status" value="1"/>
</dbReference>
<dbReference type="EMBL" id="RCXQ01000001">
    <property type="protein sequence ID" value="RYT68829.1"/>
    <property type="molecule type" value="Genomic_DNA"/>
</dbReference>
<evidence type="ECO:0000256" key="6">
    <source>
        <dbReference type="ARBA" id="ARBA00023015"/>
    </source>
</evidence>
<dbReference type="PRINTS" id="PR00032">
    <property type="entry name" value="HTHARAC"/>
</dbReference>
<dbReference type="InterPro" id="IPR018062">
    <property type="entry name" value="HTH_AraC-typ_CS"/>
</dbReference>
<evidence type="ECO:0000313" key="14">
    <source>
        <dbReference type="EMBL" id="RYT68829.1"/>
    </source>
</evidence>
<dbReference type="SUPFAM" id="SSF46689">
    <property type="entry name" value="Homeodomain-like"/>
    <property type="match status" value="2"/>
</dbReference>
<evidence type="ECO:0000256" key="7">
    <source>
        <dbReference type="ARBA" id="ARBA00023125"/>
    </source>
</evidence>
<evidence type="ECO:0000259" key="11">
    <source>
        <dbReference type="PROSITE" id="PS01124"/>
    </source>
</evidence>
<feature type="domain" description="HTH araC/xylS-type" evidence="11">
    <location>
        <begin position="429"/>
        <end position="527"/>
    </location>
</feature>
<evidence type="ECO:0000313" key="15">
    <source>
        <dbReference type="Proteomes" id="UP000095409"/>
    </source>
</evidence>
<keyword evidence="8" id="KW-0804">Transcription</keyword>
<sequence>MVKLVVADDEERVCRLIVALGNWEELGIKVVGTAANGIQALELIRKEKTDILITDIRMPGLNGLELIEKVREISPDIKIMIISGYANFEYAQNALKQGVSDYLLKPINKDALNESLTKMVNQIETARRTDMAFQDIQNERREELIKLRNMLLHDLCHDRSLGLSEDILREKYYLNVQPGLYQVLAIKQDAGGNDSKEDTIELIWHKMEEILQREITKECYDFVTAIEGEYLYGLMNYPARNSEKIRKIVRSCFNQMIARNDYLGKTQLSLGIGLSVKEAENIKDSFVLANRSLAERLLEGNSKILEADASNGVLYEKKLVDKFTRNLGSALQTLDVEEIRNTINVIYNETMETPGVHGWEILEMIRQCGSIFIMRLDVPDKAELQKEFDNKCDNCVTVNALFTCLLDFMLTKVNQMIALREEDSVRPVRLAKQYIHNHYQEQITLEEVSDYVGLTPAYFSVMFKKETEIGFAKYLINERIEGAKDLLRESTLSVADICRKVGYNDPKHFTRLFEKNVGVKPAVYRKLYG</sequence>
<dbReference type="PROSITE" id="PS00041">
    <property type="entry name" value="HTH_ARAC_FAMILY_1"/>
    <property type="match status" value="1"/>
</dbReference>
<dbReference type="Gene3D" id="3.40.50.2300">
    <property type="match status" value="1"/>
</dbReference>
<dbReference type="InterPro" id="IPR009057">
    <property type="entry name" value="Homeodomain-like_sf"/>
</dbReference>
<evidence type="ECO:0000259" key="12">
    <source>
        <dbReference type="PROSITE" id="PS50110"/>
    </source>
</evidence>
<comment type="subcellular location">
    <subcellularLocation>
        <location evidence="1">Cytoplasm</location>
    </subcellularLocation>
</comment>
<dbReference type="PROSITE" id="PS01124">
    <property type="entry name" value="HTH_ARAC_FAMILY_2"/>
    <property type="match status" value="1"/>
</dbReference>
<dbReference type="Proteomes" id="UP000095409">
    <property type="component" value="Unassembled WGS sequence"/>
</dbReference>
<dbReference type="RefSeq" id="WP_055065827.1">
    <property type="nucleotide sequence ID" value="NZ_CYZD01000003.1"/>
</dbReference>
<keyword evidence="6" id="KW-0805">Transcription regulation</keyword>
<evidence type="ECO:0000256" key="4">
    <source>
        <dbReference type="ARBA" id="ARBA00022553"/>
    </source>
</evidence>
<keyword evidence="7" id="KW-0238">DNA-binding</keyword>
<evidence type="ECO:0000256" key="9">
    <source>
        <dbReference type="ARBA" id="ARBA00024867"/>
    </source>
</evidence>
<keyword evidence="3" id="KW-0963">Cytoplasm</keyword>
<evidence type="ECO:0000256" key="3">
    <source>
        <dbReference type="ARBA" id="ARBA00022490"/>
    </source>
</evidence>
<dbReference type="GO" id="GO:0000160">
    <property type="term" value="P:phosphorelay signal transduction system"/>
    <property type="evidence" value="ECO:0007669"/>
    <property type="project" value="UniProtKB-KW"/>
</dbReference>
<dbReference type="GO" id="GO:0003700">
    <property type="term" value="F:DNA-binding transcription factor activity"/>
    <property type="evidence" value="ECO:0007669"/>
    <property type="project" value="InterPro"/>
</dbReference>
<name>A0A174A571_9FIRM</name>
<evidence type="ECO:0000256" key="10">
    <source>
        <dbReference type="PROSITE-ProRule" id="PRU00169"/>
    </source>
</evidence>
<feature type="modified residue" description="4-aspartylphosphate" evidence="10">
    <location>
        <position position="55"/>
    </location>
</feature>
<feature type="domain" description="Response regulatory" evidence="12">
    <location>
        <begin position="3"/>
        <end position="120"/>
    </location>
</feature>
<dbReference type="Gene3D" id="1.10.10.60">
    <property type="entry name" value="Homeodomain-like"/>
    <property type="match status" value="2"/>
</dbReference>
<dbReference type="Pfam" id="PF12833">
    <property type="entry name" value="HTH_18"/>
    <property type="match status" value="1"/>
</dbReference>
<protein>
    <recommendedName>
        <fullName evidence="2">Stage 0 sporulation protein A homolog</fullName>
    </recommendedName>
</protein>
<proteinExistence type="predicted"/>
<dbReference type="PANTHER" id="PTHR42713:SF3">
    <property type="entry name" value="TRANSCRIPTIONAL REGULATORY PROTEIN HPTR"/>
    <property type="match status" value="1"/>
</dbReference>
<dbReference type="InterPro" id="IPR001789">
    <property type="entry name" value="Sig_transdc_resp-reg_receiver"/>
</dbReference>
<evidence type="ECO:0000313" key="13">
    <source>
        <dbReference type="EMBL" id="CUN83664.1"/>
    </source>
</evidence>
<comment type="function">
    <text evidence="9">May play the central regulatory role in sporulation. It may be an element of the effector pathway responsible for the activation of sporulation genes in response to nutritional stress. Spo0A may act in concert with spo0H (a sigma factor) to control the expression of some genes that are critical to the sporulation process.</text>
</comment>
<dbReference type="EMBL" id="CYZD01000003">
    <property type="protein sequence ID" value="CUN83664.1"/>
    <property type="molecule type" value="Genomic_DNA"/>
</dbReference>
<dbReference type="InterPro" id="IPR020449">
    <property type="entry name" value="Tscrpt_reg_AraC-type_HTH"/>
</dbReference>
<evidence type="ECO:0000256" key="5">
    <source>
        <dbReference type="ARBA" id="ARBA00023012"/>
    </source>
</evidence>
<dbReference type="CDD" id="cd17536">
    <property type="entry name" value="REC_YesN-like"/>
    <property type="match status" value="1"/>
</dbReference>
<dbReference type="GO" id="GO:0043565">
    <property type="term" value="F:sequence-specific DNA binding"/>
    <property type="evidence" value="ECO:0007669"/>
    <property type="project" value="InterPro"/>
</dbReference>
<dbReference type="Proteomes" id="UP000293506">
    <property type="component" value="Unassembled WGS sequence"/>
</dbReference>
<evidence type="ECO:0000313" key="16">
    <source>
        <dbReference type="Proteomes" id="UP000293506"/>
    </source>
</evidence>
<dbReference type="PANTHER" id="PTHR42713">
    <property type="entry name" value="HISTIDINE KINASE-RELATED"/>
    <property type="match status" value="1"/>
</dbReference>
<accession>A0A174A571</accession>
<dbReference type="SUPFAM" id="SSF52172">
    <property type="entry name" value="CheY-like"/>
    <property type="match status" value="1"/>
</dbReference>
<dbReference type="SMART" id="SM00342">
    <property type="entry name" value="HTH_ARAC"/>
    <property type="match status" value="1"/>
</dbReference>
<reference evidence="14 16" key="2">
    <citation type="journal article" date="2019" name="Science, e1252229">
        <title>Invertible promoters mediate bacterial phase variation, antibiotic resistance, and host adaptation in the gut.</title>
        <authorList>
            <person name="Jiang X."/>
            <person name="Hall A.B."/>
            <person name="Arthur T.D."/>
            <person name="Plichta D.R."/>
            <person name="Covington C.T."/>
            <person name="Poyet M."/>
            <person name="Crothers J."/>
            <person name="Moses P.L."/>
            <person name="Tolonen A.C."/>
            <person name="Vlamakis H."/>
            <person name="Alm E.J."/>
            <person name="Xavier R.J."/>
        </authorList>
    </citation>
    <scope>NUCLEOTIDE SEQUENCE [LARGE SCALE GENOMIC DNA]</scope>
    <source>
        <strain evidence="16">af_0058</strain>
        <strain evidence="14">Af_0058</strain>
    </source>
</reference>
<dbReference type="InterPro" id="IPR051552">
    <property type="entry name" value="HptR"/>
</dbReference>
<dbReference type="SMART" id="SM00448">
    <property type="entry name" value="REC"/>
    <property type="match status" value="1"/>
</dbReference>
<dbReference type="PROSITE" id="PS50110">
    <property type="entry name" value="RESPONSE_REGULATORY"/>
    <property type="match status" value="1"/>
</dbReference>
<keyword evidence="5" id="KW-0902">Two-component regulatory system</keyword>
<evidence type="ECO:0000256" key="2">
    <source>
        <dbReference type="ARBA" id="ARBA00018672"/>
    </source>
</evidence>